<dbReference type="EMBL" id="JBFAKC010000010">
    <property type="protein sequence ID" value="MEV0710332.1"/>
    <property type="molecule type" value="Genomic_DNA"/>
</dbReference>
<dbReference type="PROSITE" id="PS50801">
    <property type="entry name" value="STAS"/>
    <property type="match status" value="1"/>
</dbReference>
<comment type="caution">
    <text evidence="4">The sequence shown here is derived from an EMBL/GenBank/DDBJ whole genome shotgun (WGS) entry which is preliminary data.</text>
</comment>
<organism evidence="4 5">
    <name type="scientific">Nocardia aurea</name>
    <dbReference type="NCBI Taxonomy" id="2144174"/>
    <lineage>
        <taxon>Bacteria</taxon>
        <taxon>Bacillati</taxon>
        <taxon>Actinomycetota</taxon>
        <taxon>Actinomycetes</taxon>
        <taxon>Mycobacteriales</taxon>
        <taxon>Nocardiaceae</taxon>
        <taxon>Nocardia</taxon>
    </lineage>
</organism>
<dbReference type="PANTHER" id="PTHR33495">
    <property type="entry name" value="ANTI-SIGMA FACTOR ANTAGONIST TM_1081-RELATED-RELATED"/>
    <property type="match status" value="1"/>
</dbReference>
<evidence type="ECO:0000256" key="1">
    <source>
        <dbReference type="ARBA" id="ARBA00009013"/>
    </source>
</evidence>
<feature type="domain" description="STAS" evidence="3">
    <location>
        <begin position="17"/>
        <end position="117"/>
    </location>
</feature>
<gene>
    <name evidence="4" type="ORF">AB0I48_22440</name>
</gene>
<dbReference type="NCBIfam" id="TIGR00377">
    <property type="entry name" value="ant_ant_sig"/>
    <property type="match status" value="1"/>
</dbReference>
<sequence length="126" mass="13139">MSTEFATASHTTTAGPVLAFTGELDAHTAHTAFAAIQEVPLSRGQLLLVDLAGLRLCDSSGISALIAASHRATDSDAEFALAAVPAHLARVLTLIGLDRVFTTYPTRADAHTAWIAAHPEPHATNT</sequence>
<dbReference type="SUPFAM" id="SSF52091">
    <property type="entry name" value="SpoIIaa-like"/>
    <property type="match status" value="1"/>
</dbReference>
<evidence type="ECO:0000259" key="3">
    <source>
        <dbReference type="PROSITE" id="PS50801"/>
    </source>
</evidence>
<dbReference type="InterPro" id="IPR003658">
    <property type="entry name" value="Anti-sigma_ant"/>
</dbReference>
<evidence type="ECO:0000256" key="2">
    <source>
        <dbReference type="RuleBase" id="RU003749"/>
    </source>
</evidence>
<proteinExistence type="inferred from homology"/>
<dbReference type="Proteomes" id="UP001551695">
    <property type="component" value="Unassembled WGS sequence"/>
</dbReference>
<name>A0ABV3FY32_9NOCA</name>
<accession>A0ABV3FY32</accession>
<protein>
    <recommendedName>
        <fullName evidence="2">Anti-sigma factor antagonist</fullName>
    </recommendedName>
</protein>
<dbReference type="Gene3D" id="3.30.750.24">
    <property type="entry name" value="STAS domain"/>
    <property type="match status" value="1"/>
</dbReference>
<dbReference type="CDD" id="cd07043">
    <property type="entry name" value="STAS_anti-anti-sigma_factors"/>
    <property type="match status" value="1"/>
</dbReference>
<evidence type="ECO:0000313" key="5">
    <source>
        <dbReference type="Proteomes" id="UP001551695"/>
    </source>
</evidence>
<dbReference type="InterPro" id="IPR036513">
    <property type="entry name" value="STAS_dom_sf"/>
</dbReference>
<keyword evidence="5" id="KW-1185">Reference proteome</keyword>
<evidence type="ECO:0000313" key="4">
    <source>
        <dbReference type="EMBL" id="MEV0710332.1"/>
    </source>
</evidence>
<dbReference type="Pfam" id="PF01740">
    <property type="entry name" value="STAS"/>
    <property type="match status" value="1"/>
</dbReference>
<reference evidence="4 5" key="1">
    <citation type="submission" date="2024-06" db="EMBL/GenBank/DDBJ databases">
        <title>The Natural Products Discovery Center: Release of the First 8490 Sequenced Strains for Exploring Actinobacteria Biosynthetic Diversity.</title>
        <authorList>
            <person name="Kalkreuter E."/>
            <person name="Kautsar S.A."/>
            <person name="Yang D."/>
            <person name="Bader C.D."/>
            <person name="Teijaro C.N."/>
            <person name="Fluegel L."/>
            <person name="Davis C.M."/>
            <person name="Simpson J.R."/>
            <person name="Lauterbach L."/>
            <person name="Steele A.D."/>
            <person name="Gui C."/>
            <person name="Meng S."/>
            <person name="Li G."/>
            <person name="Viehrig K."/>
            <person name="Ye F."/>
            <person name="Su P."/>
            <person name="Kiefer A.F."/>
            <person name="Nichols A."/>
            <person name="Cepeda A.J."/>
            <person name="Yan W."/>
            <person name="Fan B."/>
            <person name="Jiang Y."/>
            <person name="Adhikari A."/>
            <person name="Zheng C.-J."/>
            <person name="Schuster L."/>
            <person name="Cowan T.M."/>
            <person name="Smanski M.J."/>
            <person name="Chevrette M.G."/>
            <person name="De Carvalho L.P.S."/>
            <person name="Shen B."/>
        </authorList>
    </citation>
    <scope>NUCLEOTIDE SEQUENCE [LARGE SCALE GENOMIC DNA]</scope>
    <source>
        <strain evidence="4 5">NPDC050403</strain>
    </source>
</reference>
<dbReference type="PANTHER" id="PTHR33495:SF2">
    <property type="entry name" value="ANTI-SIGMA FACTOR ANTAGONIST TM_1081-RELATED"/>
    <property type="match status" value="1"/>
</dbReference>
<dbReference type="InterPro" id="IPR002645">
    <property type="entry name" value="STAS_dom"/>
</dbReference>
<dbReference type="RefSeq" id="WP_355090747.1">
    <property type="nucleotide sequence ID" value="NZ_JBEXKW010000107.1"/>
</dbReference>
<comment type="similarity">
    <text evidence="1 2">Belongs to the anti-sigma-factor antagonist family.</text>
</comment>